<dbReference type="InterPro" id="IPR042240">
    <property type="entry name" value="CHASE_sf"/>
</dbReference>
<evidence type="ECO:0000259" key="10">
    <source>
        <dbReference type="PROSITE" id="PS50109"/>
    </source>
</evidence>
<dbReference type="OrthoDB" id="8527411at2"/>
<dbReference type="InterPro" id="IPR036890">
    <property type="entry name" value="HATPase_C_sf"/>
</dbReference>
<dbReference type="SMART" id="SM00387">
    <property type="entry name" value="HATPase_c"/>
    <property type="match status" value="1"/>
</dbReference>
<accession>A0A6L6Q852</accession>
<keyword evidence="7 9" id="KW-0472">Membrane</keyword>
<dbReference type="SMART" id="SM01079">
    <property type="entry name" value="CHASE"/>
    <property type="match status" value="1"/>
</dbReference>
<evidence type="ECO:0000259" key="11">
    <source>
        <dbReference type="PROSITE" id="PS50839"/>
    </source>
</evidence>
<gene>
    <name evidence="12" type="ORF">GM668_26725</name>
</gene>
<dbReference type="InterPro" id="IPR005467">
    <property type="entry name" value="His_kinase_dom"/>
</dbReference>
<evidence type="ECO:0000256" key="9">
    <source>
        <dbReference type="SAM" id="Phobius"/>
    </source>
</evidence>
<keyword evidence="2" id="KW-0808">Transferase</keyword>
<dbReference type="Gene3D" id="3.30.450.350">
    <property type="entry name" value="CHASE domain"/>
    <property type="match status" value="1"/>
</dbReference>
<dbReference type="InterPro" id="IPR050482">
    <property type="entry name" value="Sensor_HK_TwoCompSys"/>
</dbReference>
<feature type="transmembrane region" description="Helical" evidence="9">
    <location>
        <begin position="321"/>
        <end position="341"/>
    </location>
</feature>
<keyword evidence="4 12" id="KW-0418">Kinase</keyword>
<evidence type="ECO:0000313" key="13">
    <source>
        <dbReference type="Proteomes" id="UP000484015"/>
    </source>
</evidence>
<dbReference type="CDD" id="cd16917">
    <property type="entry name" value="HATPase_UhpB-NarQ-NarX-like"/>
    <property type="match status" value="1"/>
</dbReference>
<evidence type="ECO:0000256" key="2">
    <source>
        <dbReference type="ARBA" id="ARBA00022679"/>
    </source>
</evidence>
<dbReference type="RefSeq" id="WP_155442022.1">
    <property type="nucleotide sequence ID" value="NZ_WNLA01000028.1"/>
</dbReference>
<evidence type="ECO:0000256" key="6">
    <source>
        <dbReference type="ARBA" id="ARBA00023012"/>
    </source>
</evidence>
<dbReference type="Pfam" id="PF02518">
    <property type="entry name" value="HATPase_c"/>
    <property type="match status" value="1"/>
</dbReference>
<name>A0A6L6Q852_9BURK</name>
<evidence type="ECO:0000256" key="1">
    <source>
        <dbReference type="ARBA" id="ARBA00004370"/>
    </source>
</evidence>
<dbReference type="PANTHER" id="PTHR24421:SF59">
    <property type="entry name" value="OXYGEN SENSOR HISTIDINE KINASE NREB"/>
    <property type="match status" value="1"/>
</dbReference>
<reference evidence="12 13" key="1">
    <citation type="submission" date="2019-11" db="EMBL/GenBank/DDBJ databases">
        <title>Type strains purchased from KCTC, JCM and DSMZ.</title>
        <authorList>
            <person name="Lu H."/>
        </authorList>
    </citation>
    <scope>NUCLEOTIDE SEQUENCE [LARGE SCALE GENOMIC DNA]</scope>
    <source>
        <strain evidence="12 13">KCTC 42409</strain>
    </source>
</reference>
<evidence type="ECO:0000256" key="8">
    <source>
        <dbReference type="SAM" id="MobiDB-lite"/>
    </source>
</evidence>
<dbReference type="InterPro" id="IPR003594">
    <property type="entry name" value="HATPase_dom"/>
</dbReference>
<dbReference type="InterPro" id="IPR011712">
    <property type="entry name" value="Sig_transdc_His_kin_sub3_dim/P"/>
</dbReference>
<dbReference type="GO" id="GO:0016020">
    <property type="term" value="C:membrane"/>
    <property type="evidence" value="ECO:0007669"/>
    <property type="project" value="UniProtKB-SubCell"/>
</dbReference>
<dbReference type="AlphaFoldDB" id="A0A6L6Q852"/>
<dbReference type="Gene3D" id="3.30.565.10">
    <property type="entry name" value="Histidine kinase-like ATPase, C-terminal domain"/>
    <property type="match status" value="1"/>
</dbReference>
<evidence type="ECO:0000256" key="5">
    <source>
        <dbReference type="ARBA" id="ARBA00022989"/>
    </source>
</evidence>
<dbReference type="PROSITE" id="PS50839">
    <property type="entry name" value="CHASE"/>
    <property type="match status" value="1"/>
</dbReference>
<dbReference type="PANTHER" id="PTHR24421">
    <property type="entry name" value="NITRATE/NITRITE SENSOR PROTEIN NARX-RELATED"/>
    <property type="match status" value="1"/>
</dbReference>
<comment type="caution">
    <text evidence="12">The sequence shown here is derived from an EMBL/GenBank/DDBJ whole genome shotgun (WGS) entry which is preliminary data.</text>
</comment>
<dbReference type="Pfam" id="PF03924">
    <property type="entry name" value="CHASE"/>
    <property type="match status" value="1"/>
</dbReference>
<keyword evidence="13" id="KW-1185">Reference proteome</keyword>
<evidence type="ECO:0000256" key="3">
    <source>
        <dbReference type="ARBA" id="ARBA00022692"/>
    </source>
</evidence>
<dbReference type="InterPro" id="IPR006189">
    <property type="entry name" value="CHASE_dom"/>
</dbReference>
<protein>
    <submittedName>
        <fullName evidence="12">Histidine kinase</fullName>
    </submittedName>
</protein>
<dbReference type="GO" id="GO:0046983">
    <property type="term" value="F:protein dimerization activity"/>
    <property type="evidence" value="ECO:0007669"/>
    <property type="project" value="InterPro"/>
</dbReference>
<keyword evidence="3 9" id="KW-0812">Transmembrane</keyword>
<evidence type="ECO:0000256" key="4">
    <source>
        <dbReference type="ARBA" id="ARBA00022777"/>
    </source>
</evidence>
<dbReference type="GO" id="GO:0000155">
    <property type="term" value="F:phosphorelay sensor kinase activity"/>
    <property type="evidence" value="ECO:0007669"/>
    <property type="project" value="InterPro"/>
</dbReference>
<comment type="subcellular location">
    <subcellularLocation>
        <location evidence="1">Membrane</location>
    </subcellularLocation>
</comment>
<dbReference type="Pfam" id="PF07730">
    <property type="entry name" value="HisKA_3"/>
    <property type="match status" value="1"/>
</dbReference>
<evidence type="ECO:0000313" key="12">
    <source>
        <dbReference type="EMBL" id="MTW05676.1"/>
    </source>
</evidence>
<proteinExistence type="predicted"/>
<keyword evidence="6" id="KW-0902">Two-component regulatory system</keyword>
<dbReference type="EMBL" id="WNLA01000028">
    <property type="protein sequence ID" value="MTW05676.1"/>
    <property type="molecule type" value="Genomic_DNA"/>
</dbReference>
<dbReference type="Proteomes" id="UP000484015">
    <property type="component" value="Unassembled WGS sequence"/>
</dbReference>
<sequence length="600" mass="66065">MPLKLVQKELFAPTKPLWWTGVLLSLGVGVLLYGATAKSLDSEVNSRFRNHARSSQYIISNAIKAYTDVLRGTASYFQSAETISSDGFHRYVKGLDLPRNFPAITSINYAQHVPAGQRATLGQRLSIHGRDDGGPDLPARQPGPDHDAAIITLMEPMAGQEEKFGIDIASRAVVAQALARGRDTGALTASGVPIGFDASDRDAVLAMRMPVYRPNLPLATVEQRRAAYVGSVGIGFSVYRLVLGALEEMPVRNARLTLQDIGDQDSDGGHTLLFDSKGMGVAGPDDHDTLHYMLPIDFNGRVWRAEFTAPRQALYSHYDQFLPWLALLTGLGGSMLIYALFHTLSSSRLRAIRMAKLMTKELRDSQAKLQLSHLRLRRLAAHAEQIKEEERKRIAREIHDDLGQNLLALRIEADVLATRTSHRHPRLHARARWTLAQIDHTIRSVRQIINDLRPNVLDLGLGAAVEWQIAQFRQRSGIVCEFIESGGDDGIDDHCAIAYFRILQESLSNVAQHAHASVVKVELRQENSMLSLTISDNGVGLHARSRNKFGSFGLVGIEERINLLGGTCAIESEPGKGTVIKVSAPLLQAGAAYPRIEQFV</sequence>
<keyword evidence="5 9" id="KW-1133">Transmembrane helix</keyword>
<feature type="domain" description="CHASE" evidence="11">
    <location>
        <begin position="149"/>
        <end position="306"/>
    </location>
</feature>
<feature type="domain" description="Histidine kinase" evidence="10">
    <location>
        <begin position="501"/>
        <end position="588"/>
    </location>
</feature>
<dbReference type="PROSITE" id="PS50109">
    <property type="entry name" value="HIS_KIN"/>
    <property type="match status" value="1"/>
</dbReference>
<feature type="region of interest" description="Disordered" evidence="8">
    <location>
        <begin position="126"/>
        <end position="145"/>
    </location>
</feature>
<dbReference type="Gene3D" id="1.20.5.1930">
    <property type="match status" value="1"/>
</dbReference>
<organism evidence="12 13">
    <name type="scientific">Pseudoduganella ginsengisoli</name>
    <dbReference type="NCBI Taxonomy" id="1462440"/>
    <lineage>
        <taxon>Bacteria</taxon>
        <taxon>Pseudomonadati</taxon>
        <taxon>Pseudomonadota</taxon>
        <taxon>Betaproteobacteria</taxon>
        <taxon>Burkholderiales</taxon>
        <taxon>Oxalobacteraceae</taxon>
        <taxon>Telluria group</taxon>
        <taxon>Pseudoduganella</taxon>
    </lineage>
</organism>
<dbReference type="SUPFAM" id="SSF55874">
    <property type="entry name" value="ATPase domain of HSP90 chaperone/DNA topoisomerase II/histidine kinase"/>
    <property type="match status" value="1"/>
</dbReference>
<evidence type="ECO:0000256" key="7">
    <source>
        <dbReference type="ARBA" id="ARBA00023136"/>
    </source>
</evidence>